<dbReference type="AlphaFoldDB" id="A0A3N4LH48"/>
<evidence type="ECO:0000256" key="1">
    <source>
        <dbReference type="SAM" id="MobiDB-lite"/>
    </source>
</evidence>
<protein>
    <submittedName>
        <fullName evidence="2">Uncharacterized protein</fullName>
    </submittedName>
</protein>
<sequence>MQKLEQVNPNAIQYLRAIDSKLWVTAFYEGPYYGHKTSNIVESTNNVFRNDHIDAPIQQQNNRGRPKVKRFLPGSARKHAHNAILVALQEQGEGSQACRKCRKYGHNRRTYDALDQLQLFEPGYGGNEENIDMEGMGNEEEELDVEGINDEEELEEEELEGDM</sequence>
<evidence type="ECO:0000313" key="3">
    <source>
        <dbReference type="Proteomes" id="UP000267821"/>
    </source>
</evidence>
<organism evidence="2 3">
    <name type="scientific">Terfezia boudieri ATCC MYA-4762</name>
    <dbReference type="NCBI Taxonomy" id="1051890"/>
    <lineage>
        <taxon>Eukaryota</taxon>
        <taxon>Fungi</taxon>
        <taxon>Dikarya</taxon>
        <taxon>Ascomycota</taxon>
        <taxon>Pezizomycotina</taxon>
        <taxon>Pezizomycetes</taxon>
        <taxon>Pezizales</taxon>
        <taxon>Pezizaceae</taxon>
        <taxon>Terfezia</taxon>
    </lineage>
</organism>
<dbReference type="InParanoid" id="A0A3N4LH48"/>
<dbReference type="Proteomes" id="UP000267821">
    <property type="component" value="Unassembled WGS sequence"/>
</dbReference>
<gene>
    <name evidence="2" type="ORF">L211DRAFT_850753</name>
</gene>
<accession>A0A3N4LH48</accession>
<feature type="compositionally biased region" description="Acidic residues" evidence="1">
    <location>
        <begin position="129"/>
        <end position="163"/>
    </location>
</feature>
<keyword evidence="3" id="KW-1185">Reference proteome</keyword>
<name>A0A3N4LH48_9PEZI</name>
<proteinExistence type="predicted"/>
<feature type="region of interest" description="Disordered" evidence="1">
    <location>
        <begin position="122"/>
        <end position="163"/>
    </location>
</feature>
<reference evidence="2 3" key="1">
    <citation type="journal article" date="2018" name="Nat. Ecol. Evol.">
        <title>Pezizomycetes genomes reveal the molecular basis of ectomycorrhizal truffle lifestyle.</title>
        <authorList>
            <person name="Murat C."/>
            <person name="Payen T."/>
            <person name="Noel B."/>
            <person name="Kuo A."/>
            <person name="Morin E."/>
            <person name="Chen J."/>
            <person name="Kohler A."/>
            <person name="Krizsan K."/>
            <person name="Balestrini R."/>
            <person name="Da Silva C."/>
            <person name="Montanini B."/>
            <person name="Hainaut M."/>
            <person name="Levati E."/>
            <person name="Barry K.W."/>
            <person name="Belfiori B."/>
            <person name="Cichocki N."/>
            <person name="Clum A."/>
            <person name="Dockter R.B."/>
            <person name="Fauchery L."/>
            <person name="Guy J."/>
            <person name="Iotti M."/>
            <person name="Le Tacon F."/>
            <person name="Lindquist E.A."/>
            <person name="Lipzen A."/>
            <person name="Malagnac F."/>
            <person name="Mello A."/>
            <person name="Molinier V."/>
            <person name="Miyauchi S."/>
            <person name="Poulain J."/>
            <person name="Riccioni C."/>
            <person name="Rubini A."/>
            <person name="Sitrit Y."/>
            <person name="Splivallo R."/>
            <person name="Traeger S."/>
            <person name="Wang M."/>
            <person name="Zifcakova L."/>
            <person name="Wipf D."/>
            <person name="Zambonelli A."/>
            <person name="Paolocci F."/>
            <person name="Nowrousian M."/>
            <person name="Ottonello S."/>
            <person name="Baldrian P."/>
            <person name="Spatafora J.W."/>
            <person name="Henrissat B."/>
            <person name="Nagy L.G."/>
            <person name="Aury J.M."/>
            <person name="Wincker P."/>
            <person name="Grigoriev I.V."/>
            <person name="Bonfante P."/>
            <person name="Martin F.M."/>
        </authorList>
    </citation>
    <scope>NUCLEOTIDE SEQUENCE [LARGE SCALE GENOMIC DNA]</scope>
    <source>
        <strain evidence="2 3">ATCC MYA-4762</strain>
    </source>
</reference>
<dbReference type="OrthoDB" id="1904319at2759"/>
<evidence type="ECO:0000313" key="2">
    <source>
        <dbReference type="EMBL" id="RPB22197.1"/>
    </source>
</evidence>
<dbReference type="EMBL" id="ML121553">
    <property type="protein sequence ID" value="RPB22197.1"/>
    <property type="molecule type" value="Genomic_DNA"/>
</dbReference>